<evidence type="ECO:0000256" key="3">
    <source>
        <dbReference type="SAM" id="MobiDB-lite"/>
    </source>
</evidence>
<reference evidence="5" key="2">
    <citation type="submission" date="2013-04" db="UniProtKB">
        <authorList>
            <consortium name="EnsemblPlants"/>
        </authorList>
    </citation>
    <scope>IDENTIFICATION</scope>
</reference>
<dbReference type="Gramene" id="OB04G33230.1">
    <property type="protein sequence ID" value="OB04G33230.1"/>
    <property type="gene ID" value="OB04G33230"/>
</dbReference>
<evidence type="ECO:0000256" key="2">
    <source>
        <dbReference type="RuleBase" id="RU004475"/>
    </source>
</evidence>
<protein>
    <recommendedName>
        <fullName evidence="4">3-beta hydroxysteroid dehydrogenase/isomerase domain-containing protein</fullName>
    </recommendedName>
</protein>
<evidence type="ECO:0000256" key="1">
    <source>
        <dbReference type="ARBA" id="ARBA00023002"/>
    </source>
</evidence>
<evidence type="ECO:0000313" key="6">
    <source>
        <dbReference type="Proteomes" id="UP000006038"/>
    </source>
</evidence>
<dbReference type="Gene3D" id="3.40.50.720">
    <property type="entry name" value="NAD(P)-binding Rossmann-like Domain"/>
    <property type="match status" value="2"/>
</dbReference>
<evidence type="ECO:0000259" key="4">
    <source>
        <dbReference type="Pfam" id="PF01073"/>
    </source>
</evidence>
<comment type="similarity">
    <text evidence="2">Belongs to the 3-beta-HSD family.</text>
</comment>
<dbReference type="Pfam" id="PF01073">
    <property type="entry name" value="3Beta_HSD"/>
    <property type="match status" value="1"/>
</dbReference>
<keyword evidence="6" id="KW-1185">Reference proteome</keyword>
<dbReference type="Proteomes" id="UP000006038">
    <property type="component" value="Chromosome 4"/>
</dbReference>
<proteinExistence type="inferred from homology"/>
<dbReference type="HOGENOM" id="CLU_007383_9_0_1"/>
<dbReference type="GO" id="GO:0006694">
    <property type="term" value="P:steroid biosynthetic process"/>
    <property type="evidence" value="ECO:0007669"/>
    <property type="project" value="InterPro"/>
</dbReference>
<reference evidence="5" key="1">
    <citation type="journal article" date="2013" name="Nat. Commun.">
        <title>Whole-genome sequencing of Oryza brachyantha reveals mechanisms underlying Oryza genome evolution.</title>
        <authorList>
            <person name="Chen J."/>
            <person name="Huang Q."/>
            <person name="Gao D."/>
            <person name="Wang J."/>
            <person name="Lang Y."/>
            <person name="Liu T."/>
            <person name="Li B."/>
            <person name="Bai Z."/>
            <person name="Luis Goicoechea J."/>
            <person name="Liang C."/>
            <person name="Chen C."/>
            <person name="Zhang W."/>
            <person name="Sun S."/>
            <person name="Liao Y."/>
            <person name="Zhang X."/>
            <person name="Yang L."/>
            <person name="Song C."/>
            <person name="Wang M."/>
            <person name="Shi J."/>
            <person name="Liu G."/>
            <person name="Liu J."/>
            <person name="Zhou H."/>
            <person name="Zhou W."/>
            <person name="Yu Q."/>
            <person name="An N."/>
            <person name="Chen Y."/>
            <person name="Cai Q."/>
            <person name="Wang B."/>
            <person name="Liu B."/>
            <person name="Min J."/>
            <person name="Huang Y."/>
            <person name="Wu H."/>
            <person name="Li Z."/>
            <person name="Zhang Y."/>
            <person name="Yin Y."/>
            <person name="Song W."/>
            <person name="Jiang J."/>
            <person name="Jackson S.A."/>
            <person name="Wing R.A."/>
            <person name="Wang J."/>
            <person name="Chen M."/>
        </authorList>
    </citation>
    <scope>NUCLEOTIDE SEQUENCE [LARGE SCALE GENOMIC DNA]</scope>
    <source>
        <strain evidence="5">cv. IRGC 101232</strain>
    </source>
</reference>
<organism evidence="5">
    <name type="scientific">Oryza brachyantha</name>
    <name type="common">malo sina</name>
    <dbReference type="NCBI Taxonomy" id="4533"/>
    <lineage>
        <taxon>Eukaryota</taxon>
        <taxon>Viridiplantae</taxon>
        <taxon>Streptophyta</taxon>
        <taxon>Embryophyta</taxon>
        <taxon>Tracheophyta</taxon>
        <taxon>Spermatophyta</taxon>
        <taxon>Magnoliopsida</taxon>
        <taxon>Liliopsida</taxon>
        <taxon>Poales</taxon>
        <taxon>Poaceae</taxon>
        <taxon>BOP clade</taxon>
        <taxon>Oryzoideae</taxon>
        <taxon>Oryzeae</taxon>
        <taxon>Oryzinae</taxon>
        <taxon>Oryza</taxon>
    </lineage>
</organism>
<accession>J3M1P8</accession>
<dbReference type="InterPro" id="IPR050425">
    <property type="entry name" value="NAD(P)_dehydrat-like"/>
</dbReference>
<dbReference type="eggNOG" id="KOG1502">
    <property type="taxonomic scope" value="Eukaryota"/>
</dbReference>
<dbReference type="AlphaFoldDB" id="J3M1P8"/>
<dbReference type="SUPFAM" id="SSF51735">
    <property type="entry name" value="NAD(P)-binding Rossmann-fold domains"/>
    <property type="match status" value="1"/>
</dbReference>
<feature type="compositionally biased region" description="Basic and acidic residues" evidence="3">
    <location>
        <begin position="187"/>
        <end position="200"/>
    </location>
</feature>
<dbReference type="GO" id="GO:0016616">
    <property type="term" value="F:oxidoreductase activity, acting on the CH-OH group of donors, NAD or NADP as acceptor"/>
    <property type="evidence" value="ECO:0007669"/>
    <property type="project" value="InterPro"/>
</dbReference>
<dbReference type="EnsemblPlants" id="OB04G33230.1">
    <property type="protein sequence ID" value="OB04G33230.1"/>
    <property type="gene ID" value="OB04G33230"/>
</dbReference>
<keyword evidence="1 2" id="KW-0560">Oxidoreductase</keyword>
<feature type="domain" description="3-beta hydroxysteroid dehydrogenase/isomerase" evidence="4">
    <location>
        <begin position="50"/>
        <end position="134"/>
    </location>
</feature>
<evidence type="ECO:0000313" key="5">
    <source>
        <dbReference type="EnsemblPlants" id="OB04G33230.1"/>
    </source>
</evidence>
<dbReference type="InterPro" id="IPR002225">
    <property type="entry name" value="3Beta_OHSteriod_DH/Estase"/>
</dbReference>
<sequence length="315" mass="35031">MALLAAPYRKSLHVPIDSRYMLEAWKPIYANLYDLKLQEDDDMANNSHLKGLEALGPFKVIRADLGEEGSFDEAVNGCDYSFLVAAPLNIQSENPEKEMIEAGVQGTLNVMRSCVKAGTVKRVIITSSSSAISRRPLQGDGDALDEDSWSDVEYLAREKPPSWVTYELSGVWSLQGAFREGSMQIRGGERHQPDHRDPGDHLGCGTDADDQHKRPNYAVLDIRFASNEVKLNNLKALVATGSWSIVHVDDLCRAEIFLAEKESASGSLEEFPGKAKVCYSSEKLMREGFEFKFTNVEEIFDELIEYGKAIGILPH</sequence>
<dbReference type="PANTHER" id="PTHR10366:SF727">
    <property type="entry name" value="OS10G0477900 PROTEIN"/>
    <property type="match status" value="1"/>
</dbReference>
<feature type="region of interest" description="Disordered" evidence="3">
    <location>
        <begin position="187"/>
        <end position="210"/>
    </location>
</feature>
<dbReference type="STRING" id="4533.J3M1P8"/>
<dbReference type="InterPro" id="IPR036291">
    <property type="entry name" value="NAD(P)-bd_dom_sf"/>
</dbReference>
<name>J3M1P8_ORYBR</name>
<dbReference type="PANTHER" id="PTHR10366">
    <property type="entry name" value="NAD DEPENDENT EPIMERASE/DEHYDRATASE"/>
    <property type="match status" value="1"/>
</dbReference>